<dbReference type="InterPro" id="IPR002347">
    <property type="entry name" value="SDR_fam"/>
</dbReference>
<dbReference type="SUPFAM" id="SSF51735">
    <property type="entry name" value="NAD(P)-binding Rossmann-fold domains"/>
    <property type="match status" value="1"/>
</dbReference>
<dbReference type="CDD" id="cd05233">
    <property type="entry name" value="SDR_c"/>
    <property type="match status" value="1"/>
</dbReference>
<dbReference type="InterPro" id="IPR050259">
    <property type="entry name" value="SDR"/>
</dbReference>
<evidence type="ECO:0000313" key="4">
    <source>
        <dbReference type="Proteomes" id="UP001500604"/>
    </source>
</evidence>
<dbReference type="RefSeq" id="WP_345197763.1">
    <property type="nucleotide sequence ID" value="NZ_BAABFL010000451.1"/>
</dbReference>
<dbReference type="PROSITE" id="PS00061">
    <property type="entry name" value="ADH_SHORT"/>
    <property type="match status" value="1"/>
</dbReference>
<dbReference type="SMART" id="SM00822">
    <property type="entry name" value="PKS_KR"/>
    <property type="match status" value="1"/>
</dbReference>
<keyword evidence="4" id="KW-1185">Reference proteome</keyword>
<comment type="caution">
    <text evidence="3">The sequence shown here is derived from an EMBL/GenBank/DDBJ whole genome shotgun (WGS) entry which is preliminary data.</text>
</comment>
<dbReference type="InterPro" id="IPR057326">
    <property type="entry name" value="KR_dom"/>
</dbReference>
<gene>
    <name evidence="3" type="primary">fabG_1</name>
    <name evidence="3" type="ORF">GCM10023116_36770</name>
</gene>
<name>A0ABP8V557_9GAMM</name>
<dbReference type="InterPro" id="IPR020904">
    <property type="entry name" value="Sc_DH/Rdtase_CS"/>
</dbReference>
<dbReference type="NCBIfam" id="NF005559">
    <property type="entry name" value="PRK07231.1"/>
    <property type="match status" value="1"/>
</dbReference>
<dbReference type="EMBL" id="BAABFL010000451">
    <property type="protein sequence ID" value="GAA4651393.1"/>
    <property type="molecule type" value="Genomic_DNA"/>
</dbReference>
<protein>
    <submittedName>
        <fullName evidence="3">3-oxoacyl-ACP reductase FabG</fullName>
    </submittedName>
</protein>
<dbReference type="NCBIfam" id="NF004202">
    <property type="entry name" value="PRK05653.2-2"/>
    <property type="match status" value="1"/>
</dbReference>
<dbReference type="PANTHER" id="PTHR42879:SF2">
    <property type="entry name" value="3-OXOACYL-[ACYL-CARRIER-PROTEIN] REDUCTASE FABG"/>
    <property type="match status" value="1"/>
</dbReference>
<dbReference type="Gene3D" id="3.40.50.720">
    <property type="entry name" value="NAD(P)-binding Rossmann-like Domain"/>
    <property type="match status" value="1"/>
</dbReference>
<dbReference type="PRINTS" id="PR00080">
    <property type="entry name" value="SDRFAMILY"/>
</dbReference>
<feature type="domain" description="Ketoreductase" evidence="2">
    <location>
        <begin position="8"/>
        <end position="188"/>
    </location>
</feature>
<accession>A0ABP8V557</accession>
<dbReference type="Proteomes" id="UP001500604">
    <property type="component" value="Unassembled WGS sequence"/>
</dbReference>
<dbReference type="InterPro" id="IPR036291">
    <property type="entry name" value="NAD(P)-bd_dom_sf"/>
</dbReference>
<dbReference type="PRINTS" id="PR00081">
    <property type="entry name" value="GDHRDH"/>
</dbReference>
<comment type="similarity">
    <text evidence="1">Belongs to the short-chain dehydrogenases/reductases (SDR) family.</text>
</comment>
<evidence type="ECO:0000313" key="3">
    <source>
        <dbReference type="EMBL" id="GAA4651393.1"/>
    </source>
</evidence>
<reference evidence="4" key="1">
    <citation type="journal article" date="2019" name="Int. J. Syst. Evol. Microbiol.">
        <title>The Global Catalogue of Microorganisms (GCM) 10K type strain sequencing project: providing services to taxonomists for standard genome sequencing and annotation.</title>
        <authorList>
            <consortium name="The Broad Institute Genomics Platform"/>
            <consortium name="The Broad Institute Genome Sequencing Center for Infectious Disease"/>
            <person name="Wu L."/>
            <person name="Ma J."/>
        </authorList>
    </citation>
    <scope>NUCLEOTIDE SEQUENCE [LARGE SCALE GENOMIC DNA]</scope>
    <source>
        <strain evidence="4">JCM 17805</strain>
    </source>
</reference>
<organism evidence="3 4">
    <name type="scientific">Kistimonas scapharcae</name>
    <dbReference type="NCBI Taxonomy" id="1036133"/>
    <lineage>
        <taxon>Bacteria</taxon>
        <taxon>Pseudomonadati</taxon>
        <taxon>Pseudomonadota</taxon>
        <taxon>Gammaproteobacteria</taxon>
        <taxon>Oceanospirillales</taxon>
        <taxon>Endozoicomonadaceae</taxon>
        <taxon>Kistimonas</taxon>
    </lineage>
</organism>
<dbReference type="NCBIfam" id="NF009468">
    <property type="entry name" value="PRK12826.1-4"/>
    <property type="match status" value="1"/>
</dbReference>
<sequence>MMTPLSGRSVLITGASKGIGKGMAKVFAEKGCQVLLVARNETLLSEAVSSIRATGGTADFFCADVTDADAMQAAVDQAVARFGGLDILCCNAGIFPSARLGQITGKDWDMVMNVNAKGMFHAVNSALPALKKSDQGRIILTSSITGPITGYPGWSHYGASKAAMLGFLRTAAIELASTGITINAILPGNIATEGMTELAEDYMATMTASIPMKHLGSTDDIAYAALFFASREAGFITGQTLVVDGGQVLPESMEAMA</sequence>
<dbReference type="PANTHER" id="PTHR42879">
    <property type="entry name" value="3-OXOACYL-(ACYL-CARRIER-PROTEIN) REDUCTASE"/>
    <property type="match status" value="1"/>
</dbReference>
<proteinExistence type="inferred from homology"/>
<evidence type="ECO:0000256" key="1">
    <source>
        <dbReference type="ARBA" id="ARBA00006484"/>
    </source>
</evidence>
<dbReference type="Pfam" id="PF13561">
    <property type="entry name" value="adh_short_C2"/>
    <property type="match status" value="1"/>
</dbReference>
<dbReference type="NCBIfam" id="NF009466">
    <property type="entry name" value="PRK12826.1-2"/>
    <property type="match status" value="1"/>
</dbReference>
<evidence type="ECO:0000259" key="2">
    <source>
        <dbReference type="SMART" id="SM00822"/>
    </source>
</evidence>